<proteinExistence type="predicted"/>
<keyword evidence="2" id="KW-1185">Reference proteome</keyword>
<name>A0AAV0WCR2_9HEMI</name>
<gene>
    <name evidence="1" type="ORF">MEUPH1_LOCUS9789</name>
</gene>
<dbReference type="EMBL" id="CARXXK010000002">
    <property type="protein sequence ID" value="CAI6353699.1"/>
    <property type="molecule type" value="Genomic_DNA"/>
</dbReference>
<sequence>MNLIINELVNPYSFDLKNHDSDNIMMVASNESEVIVNATSPEEVDLSDCESVVGNKRKRSTKKEILKWKREVSKKKRMHGECYMGYSRNGKIVEHNKIRRERTMKPRCSSKKMHQLKILSTI</sequence>
<dbReference type="Proteomes" id="UP001160148">
    <property type="component" value="Unassembled WGS sequence"/>
</dbReference>
<organism evidence="1 2">
    <name type="scientific">Macrosiphum euphorbiae</name>
    <name type="common">potato aphid</name>
    <dbReference type="NCBI Taxonomy" id="13131"/>
    <lineage>
        <taxon>Eukaryota</taxon>
        <taxon>Metazoa</taxon>
        <taxon>Ecdysozoa</taxon>
        <taxon>Arthropoda</taxon>
        <taxon>Hexapoda</taxon>
        <taxon>Insecta</taxon>
        <taxon>Pterygota</taxon>
        <taxon>Neoptera</taxon>
        <taxon>Paraneoptera</taxon>
        <taxon>Hemiptera</taxon>
        <taxon>Sternorrhyncha</taxon>
        <taxon>Aphidomorpha</taxon>
        <taxon>Aphidoidea</taxon>
        <taxon>Aphididae</taxon>
        <taxon>Macrosiphini</taxon>
        <taxon>Macrosiphum</taxon>
    </lineage>
</organism>
<evidence type="ECO:0000313" key="1">
    <source>
        <dbReference type="EMBL" id="CAI6353699.1"/>
    </source>
</evidence>
<reference evidence="1 2" key="1">
    <citation type="submission" date="2023-01" db="EMBL/GenBank/DDBJ databases">
        <authorList>
            <person name="Whitehead M."/>
        </authorList>
    </citation>
    <scope>NUCLEOTIDE SEQUENCE [LARGE SCALE GENOMIC DNA]</scope>
</reference>
<accession>A0AAV0WCR2</accession>
<comment type="caution">
    <text evidence="1">The sequence shown here is derived from an EMBL/GenBank/DDBJ whole genome shotgun (WGS) entry which is preliminary data.</text>
</comment>
<dbReference type="AlphaFoldDB" id="A0AAV0WCR2"/>
<evidence type="ECO:0000313" key="2">
    <source>
        <dbReference type="Proteomes" id="UP001160148"/>
    </source>
</evidence>
<protein>
    <submittedName>
        <fullName evidence="1">Uncharacterized protein</fullName>
    </submittedName>
</protein>